<feature type="transmembrane region" description="Helical" evidence="1">
    <location>
        <begin position="218"/>
        <end position="238"/>
    </location>
</feature>
<comment type="caution">
    <text evidence="2">The sequence shown here is derived from an EMBL/GenBank/DDBJ whole genome shotgun (WGS) entry which is preliminary data.</text>
</comment>
<evidence type="ECO:0000313" key="3">
    <source>
        <dbReference type="Proteomes" id="UP001174691"/>
    </source>
</evidence>
<keyword evidence="1" id="KW-0812">Transmembrane</keyword>
<evidence type="ECO:0000256" key="1">
    <source>
        <dbReference type="SAM" id="Phobius"/>
    </source>
</evidence>
<dbReference type="Proteomes" id="UP001174691">
    <property type="component" value="Unassembled WGS sequence"/>
</dbReference>
<reference evidence="2" key="1">
    <citation type="submission" date="2022-07" db="EMBL/GenBank/DDBJ databases">
        <title>Fungi with potential for degradation of polypropylene.</title>
        <authorList>
            <person name="Gostincar C."/>
        </authorList>
    </citation>
    <scope>NUCLEOTIDE SEQUENCE</scope>
    <source>
        <strain evidence="2">EXF-13287</strain>
    </source>
</reference>
<organism evidence="2 3">
    <name type="scientific">Coniochaeta hoffmannii</name>
    <dbReference type="NCBI Taxonomy" id="91930"/>
    <lineage>
        <taxon>Eukaryota</taxon>
        <taxon>Fungi</taxon>
        <taxon>Dikarya</taxon>
        <taxon>Ascomycota</taxon>
        <taxon>Pezizomycotina</taxon>
        <taxon>Sordariomycetes</taxon>
        <taxon>Sordariomycetidae</taxon>
        <taxon>Coniochaetales</taxon>
        <taxon>Coniochaetaceae</taxon>
        <taxon>Coniochaeta</taxon>
    </lineage>
</organism>
<dbReference type="EMBL" id="JANBVN010000031">
    <property type="protein sequence ID" value="KAJ9160756.1"/>
    <property type="molecule type" value="Genomic_DNA"/>
</dbReference>
<gene>
    <name evidence="2" type="ORF">NKR19_g2915</name>
</gene>
<protein>
    <submittedName>
        <fullName evidence="2">Uncharacterized protein</fullName>
    </submittedName>
</protein>
<dbReference type="GO" id="GO:0016020">
    <property type="term" value="C:membrane"/>
    <property type="evidence" value="ECO:0007669"/>
    <property type="project" value="InterPro"/>
</dbReference>
<keyword evidence="3" id="KW-1185">Reference proteome</keyword>
<sequence>MSVLKEIGSKFRVRNVPYLLVVPILLFQALSLSGCLSTSPTLPNLYIVSLTKNVTSFPEIRVGYFGMCTTSNETGTHCVTTARSTPENILPSLFPNLTTTPTTTPRSASTADLTSLLSGALTLQTHVFKPILAASGIVFLASVVTLFFLKRATGGNPRRAGVLRGWTVVGLCLSVAMGLTACLAVTEAVWALQYSPLLSGERGGEGVTVVRQGVALQVLQWFAFGLTVVFTSSVSWLVRGGGGGGEK</sequence>
<accession>A0AA38S9R9</accession>
<dbReference type="Pfam" id="PF12351">
    <property type="entry name" value="Fig1"/>
    <property type="match status" value="1"/>
</dbReference>
<proteinExistence type="predicted"/>
<keyword evidence="1" id="KW-1133">Transmembrane helix</keyword>
<feature type="transmembrane region" description="Helical" evidence="1">
    <location>
        <begin position="161"/>
        <end position="186"/>
    </location>
</feature>
<evidence type="ECO:0000313" key="2">
    <source>
        <dbReference type="EMBL" id="KAJ9160756.1"/>
    </source>
</evidence>
<dbReference type="PROSITE" id="PS51257">
    <property type="entry name" value="PROKAR_LIPOPROTEIN"/>
    <property type="match status" value="1"/>
</dbReference>
<name>A0AA38S9R9_9PEZI</name>
<dbReference type="AlphaFoldDB" id="A0AA38S9R9"/>
<keyword evidence="1" id="KW-0472">Membrane</keyword>
<feature type="transmembrane region" description="Helical" evidence="1">
    <location>
        <begin position="131"/>
        <end position="149"/>
    </location>
</feature>
<dbReference type="InterPro" id="IPR033481">
    <property type="entry name" value="Dni1/Fig1"/>
</dbReference>